<reference evidence="1 2" key="1">
    <citation type="submission" date="2019-06" db="EMBL/GenBank/DDBJ databases">
        <authorList>
            <person name="Hudson L.K."/>
            <person name="Peters T.L."/>
            <person name="Song Y."/>
            <person name="Denes T.G."/>
        </authorList>
    </citation>
    <scope>NUCLEOTIDE SEQUENCE [LARGE SCALE GENOMIC DNA]</scope>
</reference>
<proteinExistence type="predicted"/>
<protein>
    <submittedName>
        <fullName evidence="1">Uncharacterized protein</fullName>
    </submittedName>
</protein>
<evidence type="ECO:0000313" key="1">
    <source>
        <dbReference type="EMBL" id="QDK04591.1"/>
    </source>
</evidence>
<gene>
    <name evidence="1" type="ORF">FK481_0077</name>
</gene>
<dbReference type="EMBL" id="MN114082">
    <property type="protein sequence ID" value="QDK04591.1"/>
    <property type="molecule type" value="Genomic_DNA"/>
</dbReference>
<evidence type="ECO:0000313" key="2">
    <source>
        <dbReference type="Proteomes" id="UP000318611"/>
    </source>
</evidence>
<organism evidence="1 2">
    <name type="scientific">Listeria phage LP-010</name>
    <dbReference type="NCBI Taxonomy" id="2590046"/>
    <lineage>
        <taxon>Viruses</taxon>
        <taxon>Duplodnaviria</taxon>
        <taxon>Heunggongvirae</taxon>
        <taxon>Uroviricota</taxon>
        <taxon>Caudoviricetes</taxon>
        <taxon>Homburgvirus</taxon>
        <taxon>Homburgvirus LP114</taxon>
    </lineage>
</organism>
<dbReference type="Proteomes" id="UP000318611">
    <property type="component" value="Segment"/>
</dbReference>
<sequence length="101" mass="12037">MKTDFEWNYYEMTIELDPEAFLPSNLHLHSKTLYTEEAMHELVTSTFYKHRDELIVGEEGEKYIDSVRLAEIIADTAFDIVNDYPFNIHYFPKIIVKEEDK</sequence>
<name>A0A514U6K8_9CAUD</name>
<accession>A0A514U6K8</accession>